<name>A0A4D8QWE0_AZOBR</name>
<accession>A0A4D8QWE0</accession>
<proteinExistence type="predicted"/>
<evidence type="ECO:0000313" key="1">
    <source>
        <dbReference type="EMBL" id="QCO12836.1"/>
    </source>
</evidence>
<evidence type="ECO:0000313" key="2">
    <source>
        <dbReference type="Proteomes" id="UP000298774"/>
    </source>
</evidence>
<gene>
    <name evidence="1" type="ORF">D3868_27905</name>
</gene>
<organism evidence="1 2">
    <name type="scientific">Azospirillum brasilense</name>
    <dbReference type="NCBI Taxonomy" id="192"/>
    <lineage>
        <taxon>Bacteria</taxon>
        <taxon>Pseudomonadati</taxon>
        <taxon>Pseudomonadota</taxon>
        <taxon>Alphaproteobacteria</taxon>
        <taxon>Rhodospirillales</taxon>
        <taxon>Azospirillaceae</taxon>
        <taxon>Azospirillum</taxon>
    </lineage>
</organism>
<protein>
    <submittedName>
        <fullName evidence="1">Uncharacterized protein</fullName>
    </submittedName>
</protein>
<dbReference type="Proteomes" id="UP000298774">
    <property type="component" value="Plasmid p3"/>
</dbReference>
<sequence length="148" mass="16572">MPRLWGEAMQKPIHTGNINGKPVRFFATPLNDGLPDFPWHSTNDLMSACNLDGTARQHFMRMAQRDHVGTMQTIATPDGVVTVAPHYHAQGFVDAMVHVKRVKKRARADYDMAIMEAGKALFPMGMSFEYMIAAFHRWSDTKPAVAGE</sequence>
<keyword evidence="1" id="KW-0614">Plasmid</keyword>
<dbReference type="EMBL" id="CP032342">
    <property type="protein sequence ID" value="QCO12836.1"/>
    <property type="molecule type" value="Genomic_DNA"/>
</dbReference>
<reference evidence="1 2" key="1">
    <citation type="submission" date="2018-09" db="EMBL/GenBank/DDBJ databases">
        <title>Whole genome based analysis of evolution and adaptive divergence in Indian and Brazilian strains of Azospirillum brasilense.</title>
        <authorList>
            <person name="Singh C."/>
            <person name="Tripathi A.K."/>
        </authorList>
    </citation>
    <scope>NUCLEOTIDE SEQUENCE [LARGE SCALE GENOMIC DNA]</scope>
    <source>
        <strain evidence="1 2">MTCC4038</strain>
        <plasmid evidence="1 2">p3</plasmid>
    </source>
</reference>
<dbReference type="AlphaFoldDB" id="A0A4D8QWE0"/>
<geneLocation type="plasmid" evidence="1 2">
    <name>p3</name>
</geneLocation>